<organism evidence="1 2">
    <name type="scientific">Tanacetum coccineum</name>
    <dbReference type="NCBI Taxonomy" id="301880"/>
    <lineage>
        <taxon>Eukaryota</taxon>
        <taxon>Viridiplantae</taxon>
        <taxon>Streptophyta</taxon>
        <taxon>Embryophyta</taxon>
        <taxon>Tracheophyta</taxon>
        <taxon>Spermatophyta</taxon>
        <taxon>Magnoliopsida</taxon>
        <taxon>eudicotyledons</taxon>
        <taxon>Gunneridae</taxon>
        <taxon>Pentapetalae</taxon>
        <taxon>asterids</taxon>
        <taxon>campanulids</taxon>
        <taxon>Asterales</taxon>
        <taxon>Asteraceae</taxon>
        <taxon>Asteroideae</taxon>
        <taxon>Anthemideae</taxon>
        <taxon>Anthemidinae</taxon>
        <taxon>Tanacetum</taxon>
    </lineage>
</organism>
<proteinExistence type="predicted"/>
<dbReference type="Proteomes" id="UP001151760">
    <property type="component" value="Unassembled WGS sequence"/>
</dbReference>
<reference evidence="1" key="1">
    <citation type="journal article" date="2022" name="Int. J. Mol. Sci.">
        <title>Draft Genome of Tanacetum Coccineum: Genomic Comparison of Closely Related Tanacetum-Family Plants.</title>
        <authorList>
            <person name="Yamashiro T."/>
            <person name="Shiraishi A."/>
            <person name="Nakayama K."/>
            <person name="Satake H."/>
        </authorList>
    </citation>
    <scope>NUCLEOTIDE SEQUENCE</scope>
</reference>
<evidence type="ECO:0000313" key="2">
    <source>
        <dbReference type="Proteomes" id="UP001151760"/>
    </source>
</evidence>
<reference evidence="1" key="2">
    <citation type="submission" date="2022-01" db="EMBL/GenBank/DDBJ databases">
        <authorList>
            <person name="Yamashiro T."/>
            <person name="Shiraishi A."/>
            <person name="Satake H."/>
            <person name="Nakayama K."/>
        </authorList>
    </citation>
    <scope>NUCLEOTIDE SEQUENCE</scope>
</reference>
<protein>
    <submittedName>
        <fullName evidence="1">Uncharacterized protein</fullName>
    </submittedName>
</protein>
<gene>
    <name evidence="1" type="ORF">Tco_0954228</name>
</gene>
<sequence length="177" mass="20452">MKPKQTLGVFMVIRNIKKRFRIIIVATKKDLEPLNVKFDELTAMASEHHCLEPELQRFINHNSSAEEINTPSKEDLDNLFGPMFEEYFEETFSYTPINFAAQLTQIHEYSPSTCSIIVDEHEAPPIATTSNELLSISALTEADEIQSRRILHILMAIHNLFYIILQVVRKLSHLQRL</sequence>
<accession>A0ABQ5E3H1</accession>
<dbReference type="EMBL" id="BQNB010015908">
    <property type="protein sequence ID" value="GJT45513.1"/>
    <property type="molecule type" value="Genomic_DNA"/>
</dbReference>
<comment type="caution">
    <text evidence="1">The sequence shown here is derived from an EMBL/GenBank/DDBJ whole genome shotgun (WGS) entry which is preliminary data.</text>
</comment>
<keyword evidence="2" id="KW-1185">Reference proteome</keyword>
<name>A0ABQ5E3H1_9ASTR</name>
<evidence type="ECO:0000313" key="1">
    <source>
        <dbReference type="EMBL" id="GJT45513.1"/>
    </source>
</evidence>